<dbReference type="Gene3D" id="2.60.40.10">
    <property type="entry name" value="Immunoglobulins"/>
    <property type="match status" value="4"/>
</dbReference>
<evidence type="ECO:0000259" key="3">
    <source>
        <dbReference type="PROSITE" id="PS51484"/>
    </source>
</evidence>
<dbReference type="PROSITE" id="PS51484">
    <property type="entry name" value="G8"/>
    <property type="match status" value="1"/>
</dbReference>
<organism evidence="4 5">
    <name type="scientific">Cichlidogyrus casuarinus</name>
    <dbReference type="NCBI Taxonomy" id="1844966"/>
    <lineage>
        <taxon>Eukaryota</taxon>
        <taxon>Metazoa</taxon>
        <taxon>Spiralia</taxon>
        <taxon>Lophotrochozoa</taxon>
        <taxon>Platyhelminthes</taxon>
        <taxon>Monogenea</taxon>
        <taxon>Monopisthocotylea</taxon>
        <taxon>Dactylogyridea</taxon>
        <taxon>Ancyrocephalidae</taxon>
        <taxon>Cichlidogyrus</taxon>
    </lineage>
</organism>
<dbReference type="Pfam" id="PF01833">
    <property type="entry name" value="TIG"/>
    <property type="match status" value="4"/>
</dbReference>
<evidence type="ECO:0000256" key="2">
    <source>
        <dbReference type="ARBA" id="ARBA00023180"/>
    </source>
</evidence>
<proteinExistence type="predicted"/>
<reference evidence="4 5" key="1">
    <citation type="submission" date="2024-11" db="EMBL/GenBank/DDBJ databases">
        <title>Adaptive evolution of stress response genes in parasites aligns with host niche diversity.</title>
        <authorList>
            <person name="Hahn C."/>
            <person name="Resl P."/>
        </authorList>
    </citation>
    <scope>NUCLEOTIDE SEQUENCE [LARGE SCALE GENOMIC DNA]</scope>
    <source>
        <strain evidence="4">EGGRZ-B1_66</strain>
        <tissue evidence="4">Body</tissue>
    </source>
</reference>
<keyword evidence="2" id="KW-0325">Glycoprotein</keyword>
<dbReference type="SMART" id="SM00429">
    <property type="entry name" value="IPT"/>
    <property type="match status" value="4"/>
</dbReference>
<dbReference type="InterPro" id="IPR052387">
    <property type="entry name" value="Fibrocystin"/>
</dbReference>
<dbReference type="Pfam" id="PF24606">
    <property type="entry name" value="CEMIP_beta-hel"/>
    <property type="match status" value="1"/>
</dbReference>
<dbReference type="InterPro" id="IPR014756">
    <property type="entry name" value="Ig_E-set"/>
</dbReference>
<evidence type="ECO:0000256" key="1">
    <source>
        <dbReference type="ARBA" id="ARBA00022729"/>
    </source>
</evidence>
<protein>
    <submittedName>
        <fullName evidence="4">Fibrocystin-L</fullName>
    </submittedName>
</protein>
<keyword evidence="5" id="KW-1185">Reference proteome</keyword>
<dbReference type="SMART" id="SM01225">
    <property type="entry name" value="G8"/>
    <property type="match status" value="1"/>
</dbReference>
<dbReference type="EMBL" id="JBJKFK010000398">
    <property type="protein sequence ID" value="KAL3317343.1"/>
    <property type="molecule type" value="Genomic_DNA"/>
</dbReference>
<dbReference type="CDD" id="cd00102">
    <property type="entry name" value="IPT"/>
    <property type="match status" value="2"/>
</dbReference>
<dbReference type="InterPro" id="IPR002909">
    <property type="entry name" value="IPT_dom"/>
</dbReference>
<dbReference type="PANTHER" id="PTHR46769">
    <property type="entry name" value="POLYCYSTIC KIDNEY AND HEPATIC DISEASE 1 (AUTOSOMAL RECESSIVE)-LIKE 1"/>
    <property type="match status" value="1"/>
</dbReference>
<evidence type="ECO:0000313" key="4">
    <source>
        <dbReference type="EMBL" id="KAL3317343.1"/>
    </source>
</evidence>
<dbReference type="PANTHER" id="PTHR46769:SF2">
    <property type="entry name" value="FIBROCYSTIN-L ISOFORM 2 PRECURSOR-RELATED"/>
    <property type="match status" value="1"/>
</dbReference>
<keyword evidence="1" id="KW-0732">Signal</keyword>
<dbReference type="Proteomes" id="UP001626550">
    <property type="component" value="Unassembled WGS sequence"/>
</dbReference>
<dbReference type="InterPro" id="IPR019316">
    <property type="entry name" value="G8_domain"/>
</dbReference>
<feature type="domain" description="G8" evidence="3">
    <location>
        <begin position="1648"/>
        <end position="1769"/>
    </location>
</feature>
<dbReference type="CDD" id="cd00603">
    <property type="entry name" value="IPT_PCSR"/>
    <property type="match status" value="2"/>
</dbReference>
<accession>A0ABD2QCT2</accession>
<comment type="caution">
    <text evidence="4">The sequence shown here is derived from an EMBL/GenBank/DDBJ whole genome shotgun (WGS) entry which is preliminary data.</text>
</comment>
<name>A0ABD2QCT2_9PLAT</name>
<dbReference type="InterPro" id="IPR013783">
    <property type="entry name" value="Ig-like_fold"/>
</dbReference>
<gene>
    <name evidence="4" type="primary">PKHD1L1_2</name>
    <name evidence="4" type="ORF">Ciccas_004005</name>
</gene>
<dbReference type="SUPFAM" id="SSF81296">
    <property type="entry name" value="E set domains"/>
    <property type="match status" value="3"/>
</dbReference>
<dbReference type="InterPro" id="IPR055401">
    <property type="entry name" value="CEMIP_beta-hel_dom"/>
</dbReference>
<sequence>MQMYSTMLTSEDTYRSIPDRQLISFNYNSRNERQTLDLTALGGLSMAIPEVQTVTMSTRLGPVLLCFYDACLPSFSPSLLDLASIDESFKDMMGSTGNVTVDASPPTDTVQLRFTYPSDLGNAPLMTILDATSMQEIATVTKTEVTRGQTAASGPWRSAYKGVPSSVSFSLINSTAEVSEAIRSTFFHLCPSAITAPDPTQTFLYEDYENATTGSSDKAFCGYYSRPFHYNIGGKSNNFFLDSLYIGSKAIYKNTGEVPLYVRKPKISVNEVIVTQIEANKYNLEFVSKACANSFDLVGFAGVAFSGSSDFTANIASSRDISWPSDSVLTTTRAQSAGIFPTGFYRLSFGNQSTQDIEVYDVKSLMLQMLVYLDIGRNVEIQSSEDCKAPTLTVSFVSLPGIQNLLTISDQTQLIGTEALVTVSKLTDGHLSYDPMPTDMLQRIRRDSPQVNVEVNHSPAACENVQSCSISYNSNMQAPTINSIILAKNQTDNTTSIMILGTHLFGEATDIHKGDFYDPTNETELNLATVLNALSDSQVKGSIVDDLSVVPAGTVNFVLTVGSRGTSNMLQTDLGTEFAAIQSISPIFSFLQGGLILNITGTRFSLYTSSVKLGNLGCPVLSRSPTMISCVVPKSTLPGSVEVKVNQYGIEITGSNGPVNFEYVATNIPVISYLSESVIQGLDGNTEIQLFGSNLQATDLVVIGSETINFATFIDSTTAIFIAPAVTKSQLFFVRIYRPGLGYSTTSSPLEYSFLVNGISGNLYGSWMGGTSLTIKGVGLTRATAKVFLTVVPASLPHSLAKVVGFRSSQCEIVSSSSGSLTIKTGALQNNIVIQNNATHPQFGLGFQWSNNYIKVIQGDIVTWVWTVQSTQQIGLIQLNSLRGNALNATETVFKNSSISTQGAHSVYFGQLGTYYFANVNLMEMLTVVEVVEVPSLIARIEVKSTGGYHASYSNVAASYVYSPTSSCIENNPCQDLSLYGSSQYFTFAVQNCLTPKIQTMSPVQITAHEPILVTSLGLSKCLPRLLLKIGMVTSSLTYMDENSPSDLFQKALYTDANPLNYGVPYKGSLLHQDYGYSLVTKLSMYPSLPDQYFFILPGIQGFSIPMTGSILGGAQLVILATGLDYKNSQNNAVMIGSKTCQLISITYGQIICAVPNLGTINATNREETVSLTVASIPAKCVSSCKYRYDVAGTSIINSVNPTLVTSCQVSFTFTGSFIATQTSLANLTVFIGQDVFCRVSSYTGTTLQCRISSCLVAGNHSIRFMDPLYGYAIVNTSLSITSLSAIEYVNPNQGSLAGFTTVNISGNALTPAHTVLIGSNNATIISQDAQSSSITILTPAGPAAGSKKISIIGTSGIQIASLNEGYTYSDALTPKINSIVSSVSASNASFTQTLVQITGSNLKPSSIPPSLILKGNNGQYACLDLVSATNTQIQCLFASLPADVYEPLVVVPDLGLTTSSATLNIDLSIITNLAVSVGTNGGQIATIEGIGFAGTSTAILICNQQAKVLIGNSYRLSYRMPASVSGDNTCDLTVKLPSGANVKMLAGVNYRGDQNPTVIGIEPSQGGTGGGTIVNITGTKFGTDPATKVRIAGAACNITSISDTLIVCVTGPVDSTMNSTVVVTVANVGNAVSAVSFYYVDKWSSVFTWGGTSLPIDGDFVSIPRGKIVMLDMDTPVLSVLLIDGGKLFFDPHSSVTLNAKYILIINGGTLEIGTEDQPHLQKSGINLFGNFMDKELPLYGAKVLGLRNGTIDIHGKPHTRVWTRLAHTAQVGATQINLQQPVDWIPGDEVVFTSTGRNGSIEENEQRTLKAVSADGLTLTLSTPLKYKKLGVEITFDELGPVLFCAKVGLLTHNVKIQGLLSLDLVGNLQKCPPGFVPDTFFTQSCLMDGNLAEMPGFNNYGGQIIVSAAGFSTGSVTMRITGTELYKMGQAFRLGRYPIHYHMNGFMSGSFVKQCSIHKAFNRAVNIHKTNQIIFEETVAFDIMGGAFFLEDSVEILNEIRNNLFILCRASNSLLNDDVTPAAFWITNPNNIIAGNVAAGGTHFGFWYRMLEHPTGPSFNTSYCPRVIPLGIFEDNESHSQGWFGLWIHDSFFPTSDGLCRSRNWAQAVFNNFLTWNNGKGAECVNCGAVTFQNMIAANNRESGLEWHLIKFTSLYQMNPGPSFSDSHVIGFLPQLSNGQTTCDTSGIVLPWPAGFTLSNITFHHFEGPTCRTIRGTVITCICNKKCGGYITNVQNLRYYNCDNRGFFRWNADYTLFDVDGSISQNIPGLVSSTRSYIVSKSSFIPENDCPDDLTAIWAGSRGALRCKTTATPIRFSWNKAFPTSILSADVIMSLMNQSPEIVPWKKEGVTHEKGWMTVLIQGHRYQFSWKDTIDYTLFGYTGVMENFRGVADYVIIRHANISTKPDRVRTLAGTSDRELLLTPLDPATAANGDVYWDVAQNYLEYIVRATSFDGIQGSALLNFQTIRCQFPGCVQPLSFEQLSTATERPANVIYWSNASTWGNGSLMGVMPANGDILRVPSTVWLVIDVNLDANYDYVVIYGVLEIEHGTPSQPLNIHITTNQVRIRTIEDKIKFFSS</sequence>
<evidence type="ECO:0000313" key="5">
    <source>
        <dbReference type="Proteomes" id="UP001626550"/>
    </source>
</evidence>
<dbReference type="Pfam" id="PF10162">
    <property type="entry name" value="G8"/>
    <property type="match status" value="1"/>
</dbReference>